<evidence type="ECO:0000256" key="1">
    <source>
        <dbReference type="SAM" id="MobiDB-lite"/>
    </source>
</evidence>
<gene>
    <name evidence="2" type="ORF">DN745_16305</name>
</gene>
<feature type="compositionally biased region" description="Polar residues" evidence="1">
    <location>
        <begin position="126"/>
        <end position="139"/>
    </location>
</feature>
<organism evidence="2 3">
    <name type="scientific">Bradymonas sediminis</name>
    <dbReference type="NCBI Taxonomy" id="1548548"/>
    <lineage>
        <taxon>Bacteria</taxon>
        <taxon>Deltaproteobacteria</taxon>
        <taxon>Bradymonadales</taxon>
        <taxon>Bradymonadaceae</taxon>
        <taxon>Bradymonas</taxon>
    </lineage>
</organism>
<accession>A0A2Z4FQ83</accession>
<protein>
    <recommendedName>
        <fullName evidence="4">Type 4 fimbrial biogenesis protein PilX N-terminal domain-containing protein</fullName>
    </recommendedName>
</protein>
<dbReference type="KEGG" id="bsed:DN745_16305"/>
<sequence length="202" mass="21086">MILTLLVLLVLTGLGMTAMHSVGVSLQQSGAYRVRAQASGLANAAVLYTSSQAGKSAQHYWTQMNRQQNAAFADISSGSRIDTARRGAYLHLAQPQSGTRAFKDIDITGVVGTGLLAVNDQTNSFEADSRGTQKSQFSSVIRDPMDGPAAPGAGESSCYKRVTVASQAMLGDPADTVTGAGMVGNKRAVLETYIGPIDCGAR</sequence>
<proteinExistence type="predicted"/>
<evidence type="ECO:0000313" key="2">
    <source>
        <dbReference type="EMBL" id="AWV90794.1"/>
    </source>
</evidence>
<feature type="region of interest" description="Disordered" evidence="1">
    <location>
        <begin position="126"/>
        <end position="154"/>
    </location>
</feature>
<name>A0A2Z4FQ83_9DELT</name>
<evidence type="ECO:0008006" key="4">
    <source>
        <dbReference type="Google" id="ProtNLM"/>
    </source>
</evidence>
<dbReference type="OrthoDB" id="5501061at2"/>
<dbReference type="AlphaFoldDB" id="A0A2Z4FQ83"/>
<evidence type="ECO:0000313" key="3">
    <source>
        <dbReference type="Proteomes" id="UP000249799"/>
    </source>
</evidence>
<reference evidence="2 3" key="1">
    <citation type="submission" date="2018-06" db="EMBL/GenBank/DDBJ databases">
        <title>Lujinxingia sediminis gen. nov. sp. nov., a new facultative anaerobic member of the class Deltaproteobacteria, and proposal of Lujinxingaceae fam. nov.</title>
        <authorList>
            <person name="Guo L.-Y."/>
            <person name="Li C.-M."/>
            <person name="Wang S."/>
            <person name="Du Z.-J."/>
        </authorList>
    </citation>
    <scope>NUCLEOTIDE SEQUENCE [LARGE SCALE GENOMIC DNA]</scope>
    <source>
        <strain evidence="2 3">FA350</strain>
    </source>
</reference>
<dbReference type="EMBL" id="CP030032">
    <property type="protein sequence ID" value="AWV90794.1"/>
    <property type="molecule type" value="Genomic_DNA"/>
</dbReference>
<keyword evidence="3" id="KW-1185">Reference proteome</keyword>
<dbReference type="Proteomes" id="UP000249799">
    <property type="component" value="Chromosome"/>
</dbReference>